<organism evidence="3 4">
    <name type="scientific">Candidatus Doudnabacteria bacterium RIFCSPHIGHO2_01_FULL_46_24</name>
    <dbReference type="NCBI Taxonomy" id="1817825"/>
    <lineage>
        <taxon>Bacteria</taxon>
        <taxon>Candidatus Doudnaibacteriota</taxon>
    </lineage>
</organism>
<evidence type="ECO:0000313" key="4">
    <source>
        <dbReference type="Proteomes" id="UP000178892"/>
    </source>
</evidence>
<evidence type="ECO:0000256" key="1">
    <source>
        <dbReference type="SAM" id="Phobius"/>
    </source>
</evidence>
<dbReference type="AlphaFoldDB" id="A0A1F5NV53"/>
<dbReference type="Proteomes" id="UP000178892">
    <property type="component" value="Unassembled WGS sequence"/>
</dbReference>
<protein>
    <recommendedName>
        <fullName evidence="2">Transcriptional repressor PaaX-like central Cas2-like domain-containing protein</fullName>
    </recommendedName>
</protein>
<dbReference type="EMBL" id="MFEL01000008">
    <property type="protein sequence ID" value="OGE81444.1"/>
    <property type="molecule type" value="Genomic_DNA"/>
</dbReference>
<keyword evidence="1" id="KW-0812">Transmembrane</keyword>
<accession>A0A1F5NV53</accession>
<keyword evidence="1" id="KW-1133">Transmembrane helix</keyword>
<dbReference type="Pfam" id="PF20803">
    <property type="entry name" value="PaaX_M"/>
    <property type="match status" value="1"/>
</dbReference>
<feature type="domain" description="Transcriptional repressor PaaX-like central Cas2-like" evidence="2">
    <location>
        <begin position="105"/>
        <end position="181"/>
    </location>
</feature>
<proteinExistence type="predicted"/>
<evidence type="ECO:0000313" key="3">
    <source>
        <dbReference type="EMBL" id="OGE81444.1"/>
    </source>
</evidence>
<dbReference type="InterPro" id="IPR048846">
    <property type="entry name" value="PaaX-like_central"/>
</dbReference>
<gene>
    <name evidence="3" type="ORF">A2720_02795</name>
</gene>
<sequence length="191" mass="22698">MQIVEKEKRSKAEIIKMILTVIAAAGFVVAVAVLPGLPMALAPFLGKTQKRYQPWQIRRSLKSMEDQNLISITEERHKTVIKMTKNGKQKLLKFKMDKMQIKPQKTWDKKWRLVMFDIPKQFKRNSYYFTRQLKEIGFYPMQKSVWACPYPCEDEVDFLKEIYEIDRYVRIAIVQELDFQNDLLKKFGLKV</sequence>
<comment type="caution">
    <text evidence="3">The sequence shown here is derived from an EMBL/GenBank/DDBJ whole genome shotgun (WGS) entry which is preliminary data.</text>
</comment>
<evidence type="ECO:0000259" key="2">
    <source>
        <dbReference type="Pfam" id="PF20803"/>
    </source>
</evidence>
<name>A0A1F5NV53_9BACT</name>
<dbReference type="STRING" id="1817825.A2720_02795"/>
<reference evidence="3 4" key="1">
    <citation type="journal article" date="2016" name="Nat. Commun.">
        <title>Thousands of microbial genomes shed light on interconnected biogeochemical processes in an aquifer system.</title>
        <authorList>
            <person name="Anantharaman K."/>
            <person name="Brown C.T."/>
            <person name="Hug L.A."/>
            <person name="Sharon I."/>
            <person name="Castelle C.J."/>
            <person name="Probst A.J."/>
            <person name="Thomas B.C."/>
            <person name="Singh A."/>
            <person name="Wilkins M.J."/>
            <person name="Karaoz U."/>
            <person name="Brodie E.L."/>
            <person name="Williams K.H."/>
            <person name="Hubbard S.S."/>
            <person name="Banfield J.F."/>
        </authorList>
    </citation>
    <scope>NUCLEOTIDE SEQUENCE [LARGE SCALE GENOMIC DNA]</scope>
</reference>
<dbReference type="Gene3D" id="3.30.70.2650">
    <property type="match status" value="1"/>
</dbReference>
<feature type="transmembrane region" description="Helical" evidence="1">
    <location>
        <begin position="21"/>
        <end position="45"/>
    </location>
</feature>
<keyword evidence="1" id="KW-0472">Membrane</keyword>
<dbReference type="SUPFAM" id="SSF143430">
    <property type="entry name" value="TTP0101/SSO1404-like"/>
    <property type="match status" value="1"/>
</dbReference>